<feature type="domain" description="Endonuclease/exonuclease/phosphatase" evidence="9">
    <location>
        <begin position="10"/>
        <end position="228"/>
    </location>
</feature>
<proteinExistence type="predicted"/>
<dbReference type="InterPro" id="IPR005135">
    <property type="entry name" value="Endo/exonuclease/phosphatase"/>
</dbReference>
<protein>
    <submittedName>
        <fullName evidence="10">Endonuclease/exonuclease/phosphatase family protein</fullName>
    </submittedName>
</protein>
<dbReference type="GO" id="GO:0046872">
    <property type="term" value="F:metal ion binding"/>
    <property type="evidence" value="ECO:0007669"/>
    <property type="project" value="UniProtKB-KW"/>
</dbReference>
<dbReference type="GO" id="GO:0005737">
    <property type="term" value="C:cytoplasm"/>
    <property type="evidence" value="ECO:0007669"/>
    <property type="project" value="TreeGrafter"/>
</dbReference>
<name>A0A4P6K2C3_KTERU</name>
<dbReference type="Pfam" id="PF03372">
    <property type="entry name" value="Exo_endo_phos"/>
    <property type="match status" value="1"/>
</dbReference>
<dbReference type="GO" id="GO:0004519">
    <property type="term" value="F:endonuclease activity"/>
    <property type="evidence" value="ECO:0007669"/>
    <property type="project" value="UniProtKB-KW"/>
</dbReference>
<comment type="cofactor">
    <cofactor evidence="2">
        <name>Mg(2+)</name>
        <dbReference type="ChEBI" id="CHEBI:18420"/>
    </cofactor>
</comment>
<organism evidence="10 11">
    <name type="scientific">Ktedonosporobacter rubrisoli</name>
    <dbReference type="NCBI Taxonomy" id="2509675"/>
    <lineage>
        <taxon>Bacteria</taxon>
        <taxon>Bacillati</taxon>
        <taxon>Chloroflexota</taxon>
        <taxon>Ktedonobacteria</taxon>
        <taxon>Ktedonobacterales</taxon>
        <taxon>Ktedonosporobacteraceae</taxon>
        <taxon>Ktedonosporobacter</taxon>
    </lineage>
</organism>
<dbReference type="PANTHER" id="PTHR15822">
    <property type="entry name" value="TRAF AND TNF RECEPTOR-ASSOCIATED PROTEIN"/>
    <property type="match status" value="1"/>
</dbReference>
<evidence type="ECO:0000256" key="1">
    <source>
        <dbReference type="ARBA" id="ARBA00001936"/>
    </source>
</evidence>
<keyword evidence="8" id="KW-0234">DNA repair</keyword>
<gene>
    <name evidence="10" type="ORF">EPA93_42845</name>
</gene>
<sequence>MSNVQTISIGTFNTWGIPFSSHLARERYQALCQSIEHSSLDLLHLQEVWFYYLLDILRTRLPSYHLAYRRGLFGPEAGLVTLSRQPLQNIEFINFPPVGAPPEKRWWKRATQPLKRKGALLACLPQWSLATCNCHLIANKADDWSQASRYYRAHEYALERLADIVNSLAQQRRHILIMGDFNIPKQSELYQKFVQLSQATDLFEQDDSPTYHKEFWPNPQRLDYVFFQMEEKREQLHVRHKDFLFQEKVRLQNGKDHYLSDHIGLMAELEIDNI</sequence>
<dbReference type="GO" id="GO:0070260">
    <property type="term" value="F:5'-tyrosyl-DNA phosphodiesterase activity"/>
    <property type="evidence" value="ECO:0007669"/>
    <property type="project" value="TreeGrafter"/>
</dbReference>
<dbReference type="KEGG" id="kbs:EPA93_42845"/>
<evidence type="ECO:0000259" key="9">
    <source>
        <dbReference type="Pfam" id="PF03372"/>
    </source>
</evidence>
<keyword evidence="7" id="KW-0460">Magnesium</keyword>
<evidence type="ECO:0000256" key="7">
    <source>
        <dbReference type="ARBA" id="ARBA00022842"/>
    </source>
</evidence>
<evidence type="ECO:0000256" key="8">
    <source>
        <dbReference type="ARBA" id="ARBA00023204"/>
    </source>
</evidence>
<evidence type="ECO:0000256" key="4">
    <source>
        <dbReference type="ARBA" id="ARBA00022723"/>
    </source>
</evidence>
<evidence type="ECO:0000256" key="6">
    <source>
        <dbReference type="ARBA" id="ARBA00022801"/>
    </source>
</evidence>
<dbReference type="Proteomes" id="UP000290365">
    <property type="component" value="Chromosome"/>
</dbReference>
<keyword evidence="10" id="KW-0269">Exonuclease</keyword>
<keyword evidence="4" id="KW-0479">Metal-binding</keyword>
<dbReference type="SUPFAM" id="SSF56219">
    <property type="entry name" value="DNase I-like"/>
    <property type="match status" value="1"/>
</dbReference>
<evidence type="ECO:0000313" key="10">
    <source>
        <dbReference type="EMBL" id="QBD82357.1"/>
    </source>
</evidence>
<keyword evidence="11" id="KW-1185">Reference proteome</keyword>
<keyword evidence="10" id="KW-0255">Endonuclease</keyword>
<dbReference type="RefSeq" id="WP_129893426.1">
    <property type="nucleotide sequence ID" value="NZ_CP035758.1"/>
</dbReference>
<evidence type="ECO:0000256" key="2">
    <source>
        <dbReference type="ARBA" id="ARBA00001946"/>
    </source>
</evidence>
<evidence type="ECO:0000256" key="5">
    <source>
        <dbReference type="ARBA" id="ARBA00022763"/>
    </source>
</evidence>
<keyword evidence="3" id="KW-0540">Nuclease</keyword>
<dbReference type="EMBL" id="CP035758">
    <property type="protein sequence ID" value="QBD82357.1"/>
    <property type="molecule type" value="Genomic_DNA"/>
</dbReference>
<dbReference type="PANTHER" id="PTHR15822:SF4">
    <property type="entry name" value="TYROSYL-DNA PHOSPHODIESTERASE 2"/>
    <property type="match status" value="1"/>
</dbReference>
<dbReference type="AlphaFoldDB" id="A0A4P6K2C3"/>
<comment type="cofactor">
    <cofactor evidence="1">
        <name>Mn(2+)</name>
        <dbReference type="ChEBI" id="CHEBI:29035"/>
    </cofactor>
</comment>
<accession>A0A4P6K2C3</accession>
<dbReference type="OrthoDB" id="635146at2"/>
<dbReference type="InterPro" id="IPR036691">
    <property type="entry name" value="Endo/exonu/phosph_ase_sf"/>
</dbReference>
<dbReference type="GO" id="GO:0003697">
    <property type="term" value="F:single-stranded DNA binding"/>
    <property type="evidence" value="ECO:0007669"/>
    <property type="project" value="TreeGrafter"/>
</dbReference>
<reference evidence="10 11" key="1">
    <citation type="submission" date="2019-01" db="EMBL/GenBank/DDBJ databases">
        <title>Ktedonosporobacter rubrisoli SCAWS-G2.</title>
        <authorList>
            <person name="Huang Y."/>
            <person name="Yan B."/>
        </authorList>
    </citation>
    <scope>NUCLEOTIDE SEQUENCE [LARGE SCALE GENOMIC DNA]</scope>
    <source>
        <strain evidence="10 11">SCAWS-G2</strain>
    </source>
</reference>
<keyword evidence="5" id="KW-0227">DNA damage</keyword>
<dbReference type="GO" id="GO:0006302">
    <property type="term" value="P:double-strand break repair"/>
    <property type="evidence" value="ECO:0007669"/>
    <property type="project" value="TreeGrafter"/>
</dbReference>
<dbReference type="InterPro" id="IPR051547">
    <property type="entry name" value="TDP2-like"/>
</dbReference>
<dbReference type="Gene3D" id="3.60.10.10">
    <property type="entry name" value="Endonuclease/exonuclease/phosphatase"/>
    <property type="match status" value="1"/>
</dbReference>
<dbReference type="GO" id="GO:0004527">
    <property type="term" value="F:exonuclease activity"/>
    <property type="evidence" value="ECO:0007669"/>
    <property type="project" value="UniProtKB-KW"/>
</dbReference>
<keyword evidence="6" id="KW-0378">Hydrolase</keyword>
<evidence type="ECO:0000313" key="11">
    <source>
        <dbReference type="Proteomes" id="UP000290365"/>
    </source>
</evidence>
<evidence type="ECO:0000256" key="3">
    <source>
        <dbReference type="ARBA" id="ARBA00022722"/>
    </source>
</evidence>